<keyword evidence="12" id="KW-1185">Reference proteome</keyword>
<feature type="transmembrane region" description="Helical" evidence="7">
    <location>
        <begin position="88"/>
        <end position="107"/>
    </location>
</feature>
<dbReference type="OrthoDB" id="9809206at2"/>
<organism evidence="11 12">
    <name type="scientific">Sphaerotilus hippei</name>
    <dbReference type="NCBI Taxonomy" id="744406"/>
    <lineage>
        <taxon>Bacteria</taxon>
        <taxon>Pseudomonadati</taxon>
        <taxon>Pseudomonadota</taxon>
        <taxon>Betaproteobacteria</taxon>
        <taxon>Burkholderiales</taxon>
        <taxon>Sphaerotilaceae</taxon>
        <taxon>Sphaerotilus</taxon>
    </lineage>
</organism>
<accession>A0A318GZB1</accession>
<keyword evidence="6 7" id="KW-0472">Membrane</keyword>
<evidence type="ECO:0000259" key="9">
    <source>
        <dbReference type="Pfam" id="PF21082"/>
    </source>
</evidence>
<feature type="transmembrane region" description="Helical" evidence="7">
    <location>
        <begin position="127"/>
        <end position="147"/>
    </location>
</feature>
<feature type="domain" description="Mechanosensitive ion channel transmembrane helices 2/3" evidence="10">
    <location>
        <begin position="210"/>
        <end position="250"/>
    </location>
</feature>
<evidence type="ECO:0000256" key="7">
    <source>
        <dbReference type="SAM" id="Phobius"/>
    </source>
</evidence>
<evidence type="ECO:0000256" key="4">
    <source>
        <dbReference type="ARBA" id="ARBA00022692"/>
    </source>
</evidence>
<dbReference type="InterPro" id="IPR006685">
    <property type="entry name" value="MscS_channel_2nd"/>
</dbReference>
<dbReference type="PANTHER" id="PTHR30347">
    <property type="entry name" value="POTASSIUM CHANNEL RELATED"/>
    <property type="match status" value="1"/>
</dbReference>
<gene>
    <name evidence="11" type="ORF">C7444_109122</name>
</gene>
<evidence type="ECO:0000259" key="10">
    <source>
        <dbReference type="Pfam" id="PF21088"/>
    </source>
</evidence>
<evidence type="ECO:0000259" key="8">
    <source>
        <dbReference type="Pfam" id="PF00924"/>
    </source>
</evidence>
<dbReference type="Pfam" id="PF00924">
    <property type="entry name" value="MS_channel_2nd"/>
    <property type="match status" value="1"/>
</dbReference>
<dbReference type="Gene3D" id="1.10.287.1260">
    <property type="match status" value="1"/>
</dbReference>
<evidence type="ECO:0000313" key="12">
    <source>
        <dbReference type="Proteomes" id="UP000247811"/>
    </source>
</evidence>
<dbReference type="GO" id="GO:0008381">
    <property type="term" value="F:mechanosensitive monoatomic ion channel activity"/>
    <property type="evidence" value="ECO:0007669"/>
    <property type="project" value="UniProtKB-ARBA"/>
</dbReference>
<dbReference type="EMBL" id="QJJS01000009">
    <property type="protein sequence ID" value="PXW95552.1"/>
    <property type="molecule type" value="Genomic_DNA"/>
</dbReference>
<evidence type="ECO:0000313" key="11">
    <source>
        <dbReference type="EMBL" id="PXW95552.1"/>
    </source>
</evidence>
<feature type="transmembrane region" description="Helical" evidence="7">
    <location>
        <begin position="167"/>
        <end position="188"/>
    </location>
</feature>
<dbReference type="InterPro" id="IPR049142">
    <property type="entry name" value="MS_channel_1st"/>
</dbReference>
<dbReference type="InterPro" id="IPR049278">
    <property type="entry name" value="MS_channel_C"/>
</dbReference>
<dbReference type="Pfam" id="PF21082">
    <property type="entry name" value="MS_channel_3rd"/>
    <property type="match status" value="1"/>
</dbReference>
<dbReference type="SUPFAM" id="SSF50182">
    <property type="entry name" value="Sm-like ribonucleoproteins"/>
    <property type="match status" value="1"/>
</dbReference>
<dbReference type="Gene3D" id="3.30.70.100">
    <property type="match status" value="1"/>
</dbReference>
<evidence type="ECO:0000256" key="3">
    <source>
        <dbReference type="ARBA" id="ARBA00022475"/>
    </source>
</evidence>
<feature type="domain" description="Mechanosensitive ion channel MscS C-terminal" evidence="9">
    <location>
        <begin position="325"/>
        <end position="409"/>
    </location>
</feature>
<name>A0A318GZB1_9BURK</name>
<comment type="caution">
    <text evidence="11">The sequence shown here is derived from an EMBL/GenBank/DDBJ whole genome shotgun (WGS) entry which is preliminary data.</text>
</comment>
<dbReference type="Gene3D" id="2.30.30.60">
    <property type="match status" value="1"/>
</dbReference>
<keyword evidence="4 7" id="KW-0812">Transmembrane</keyword>
<protein>
    <submittedName>
        <fullName evidence="11">Mechanosensitive ion channel-like protein</fullName>
    </submittedName>
</protein>
<feature type="transmembrane region" description="Helical" evidence="7">
    <location>
        <begin position="59"/>
        <end position="76"/>
    </location>
</feature>
<dbReference type="InterPro" id="IPR010920">
    <property type="entry name" value="LSM_dom_sf"/>
</dbReference>
<comment type="subcellular location">
    <subcellularLocation>
        <location evidence="1">Cell membrane</location>
        <topology evidence="1">Multi-pass membrane protein</topology>
    </subcellularLocation>
</comment>
<dbReference type="SUPFAM" id="SSF82689">
    <property type="entry name" value="Mechanosensitive channel protein MscS (YggB), C-terminal domain"/>
    <property type="match status" value="1"/>
</dbReference>
<dbReference type="InterPro" id="IPR052702">
    <property type="entry name" value="MscS-like_channel"/>
</dbReference>
<dbReference type="InterPro" id="IPR011066">
    <property type="entry name" value="MscS_channel_C_sf"/>
</dbReference>
<evidence type="ECO:0000256" key="6">
    <source>
        <dbReference type="ARBA" id="ARBA00023136"/>
    </source>
</evidence>
<dbReference type="SUPFAM" id="SSF82861">
    <property type="entry name" value="Mechanosensitive channel protein MscS (YggB), transmembrane region"/>
    <property type="match status" value="1"/>
</dbReference>
<reference evidence="11 12" key="1">
    <citation type="submission" date="2018-05" db="EMBL/GenBank/DDBJ databases">
        <title>Genomic Encyclopedia of Type Strains, Phase IV (KMG-IV): sequencing the most valuable type-strain genomes for metagenomic binning, comparative biology and taxonomic classification.</title>
        <authorList>
            <person name="Goeker M."/>
        </authorList>
    </citation>
    <scope>NUCLEOTIDE SEQUENCE [LARGE SCALE GENOMIC DNA]</scope>
    <source>
        <strain evidence="11 12">DSM 566</strain>
    </source>
</reference>
<keyword evidence="5 7" id="KW-1133">Transmembrane helix</keyword>
<feature type="transmembrane region" description="Helical" evidence="7">
    <location>
        <begin position="12"/>
        <end position="39"/>
    </location>
</feature>
<dbReference type="AlphaFoldDB" id="A0A318GZB1"/>
<evidence type="ECO:0000256" key="1">
    <source>
        <dbReference type="ARBA" id="ARBA00004651"/>
    </source>
</evidence>
<feature type="transmembrane region" description="Helical" evidence="7">
    <location>
        <begin position="209"/>
        <end position="229"/>
    </location>
</feature>
<dbReference type="RefSeq" id="WP_110400981.1">
    <property type="nucleotide sequence ID" value="NZ_QJJS01000009.1"/>
</dbReference>
<dbReference type="GO" id="GO:0005886">
    <property type="term" value="C:plasma membrane"/>
    <property type="evidence" value="ECO:0007669"/>
    <property type="project" value="UniProtKB-SubCell"/>
</dbReference>
<feature type="domain" description="Mechanosensitive ion channel MscS" evidence="8">
    <location>
        <begin position="252"/>
        <end position="317"/>
    </location>
</feature>
<sequence>MFFNTPAELQQILAVLTLPGAAVELAMLAALLLLSWLLVRLMRGPTPTTGTSIWFGRHLVDGVLFPTLALALAFAARRTLPELGLPLTLFRLAVPVLTSLVVIRLSVRVLSAAFPASHLMRVVERTISWLAWGAMVLWVTGVLPIVLRELDDISWKMGGHNISLRTLIEGSLSAAFVLVLALWVSAALESRLLDGVAGAQLSLRKAAANALRALLMFVGLLLALSAVGIDLTALSVLGGALGVGIGFGLQKLAANYVSGFVILAERSLRIGDMVRVADFEGRISDITTRYTVIRSLSGREAIVPNETLITTMVENLSLADTRVLVSTTVTVAYGTDVASLRDRMATVIATVPRVADEPAPAVHLTAFGTDGLELTASFWIRDPENGQGNVKGGVNLAILELLEREGVSIPYPQRVVRVLAESKQEVTAEASVLAGPPTN</sequence>
<dbReference type="InterPro" id="IPR023408">
    <property type="entry name" value="MscS_beta-dom_sf"/>
</dbReference>
<evidence type="ECO:0000256" key="5">
    <source>
        <dbReference type="ARBA" id="ARBA00022989"/>
    </source>
</evidence>
<dbReference type="PANTHER" id="PTHR30347:SF1">
    <property type="entry name" value="MECHANOSENSITIVE CHANNEL MSCK"/>
    <property type="match status" value="1"/>
</dbReference>
<dbReference type="Pfam" id="PF21088">
    <property type="entry name" value="MS_channel_1st"/>
    <property type="match status" value="1"/>
</dbReference>
<dbReference type="InterPro" id="IPR011014">
    <property type="entry name" value="MscS_channel_TM-2"/>
</dbReference>
<dbReference type="Proteomes" id="UP000247811">
    <property type="component" value="Unassembled WGS sequence"/>
</dbReference>
<evidence type="ECO:0000256" key="2">
    <source>
        <dbReference type="ARBA" id="ARBA00008017"/>
    </source>
</evidence>
<proteinExistence type="inferred from homology"/>
<feature type="transmembrane region" description="Helical" evidence="7">
    <location>
        <begin position="241"/>
        <end position="263"/>
    </location>
</feature>
<keyword evidence="3" id="KW-1003">Cell membrane</keyword>
<comment type="similarity">
    <text evidence="2">Belongs to the MscS (TC 1.A.23) family.</text>
</comment>